<name>A0A518HX71_9BACT</name>
<organism evidence="2 3">
    <name type="scientific">Stieleria neptunia</name>
    <dbReference type="NCBI Taxonomy" id="2527979"/>
    <lineage>
        <taxon>Bacteria</taxon>
        <taxon>Pseudomonadati</taxon>
        <taxon>Planctomycetota</taxon>
        <taxon>Planctomycetia</taxon>
        <taxon>Pirellulales</taxon>
        <taxon>Pirellulaceae</taxon>
        <taxon>Stieleria</taxon>
    </lineage>
</organism>
<dbReference type="AlphaFoldDB" id="A0A518HX71"/>
<protein>
    <submittedName>
        <fullName evidence="2">Uncharacterized protein</fullName>
    </submittedName>
</protein>
<dbReference type="KEGG" id="snep:Enr13x_53200"/>
<dbReference type="Proteomes" id="UP000319004">
    <property type="component" value="Chromosome"/>
</dbReference>
<reference evidence="2 3" key="1">
    <citation type="submission" date="2019-03" db="EMBL/GenBank/DDBJ databases">
        <title>Deep-cultivation of Planctomycetes and their phenomic and genomic characterization uncovers novel biology.</title>
        <authorList>
            <person name="Wiegand S."/>
            <person name="Jogler M."/>
            <person name="Boedeker C."/>
            <person name="Pinto D."/>
            <person name="Vollmers J."/>
            <person name="Rivas-Marin E."/>
            <person name="Kohn T."/>
            <person name="Peeters S.H."/>
            <person name="Heuer A."/>
            <person name="Rast P."/>
            <person name="Oberbeckmann S."/>
            <person name="Bunk B."/>
            <person name="Jeske O."/>
            <person name="Meyerdierks A."/>
            <person name="Storesund J.E."/>
            <person name="Kallscheuer N."/>
            <person name="Luecker S."/>
            <person name="Lage O.M."/>
            <person name="Pohl T."/>
            <person name="Merkel B.J."/>
            <person name="Hornburger P."/>
            <person name="Mueller R.-W."/>
            <person name="Bruemmer F."/>
            <person name="Labrenz M."/>
            <person name="Spormann A.M."/>
            <person name="Op den Camp H."/>
            <person name="Overmann J."/>
            <person name="Amann R."/>
            <person name="Jetten M.S.M."/>
            <person name="Mascher T."/>
            <person name="Medema M.H."/>
            <person name="Devos D.P."/>
            <person name="Kaster A.-K."/>
            <person name="Ovreas L."/>
            <person name="Rohde M."/>
            <person name="Galperin M.Y."/>
            <person name="Jogler C."/>
        </authorList>
    </citation>
    <scope>NUCLEOTIDE SEQUENCE [LARGE SCALE GENOMIC DNA]</scope>
    <source>
        <strain evidence="2 3">Enr13</strain>
    </source>
</reference>
<evidence type="ECO:0000313" key="2">
    <source>
        <dbReference type="EMBL" id="QDV45441.1"/>
    </source>
</evidence>
<proteinExistence type="predicted"/>
<feature type="compositionally biased region" description="Polar residues" evidence="1">
    <location>
        <begin position="1"/>
        <end position="29"/>
    </location>
</feature>
<keyword evidence="3" id="KW-1185">Reference proteome</keyword>
<evidence type="ECO:0000256" key="1">
    <source>
        <dbReference type="SAM" id="MobiDB-lite"/>
    </source>
</evidence>
<evidence type="ECO:0000313" key="3">
    <source>
        <dbReference type="Proteomes" id="UP000319004"/>
    </source>
</evidence>
<accession>A0A518HX71</accession>
<gene>
    <name evidence="2" type="ORF">Enr13x_53200</name>
</gene>
<feature type="region of interest" description="Disordered" evidence="1">
    <location>
        <begin position="1"/>
        <end position="59"/>
    </location>
</feature>
<dbReference type="EMBL" id="CP037423">
    <property type="protein sequence ID" value="QDV45441.1"/>
    <property type="molecule type" value="Genomic_DNA"/>
</dbReference>
<sequence length="165" mass="18177">MRNPVNGGSMTSGGRPSSHDQTTANQLPQKNARRRESRSGRCRQASVSSVNGGGHRVGAMDLISRTNSTRRLRCTTWFARPATTTARAIVVDGQCTRSESPREIECPDQRSALQASDCLVSYSYSTSRYSHSFSNRQASVCLRSCSYSAPRCSCSIDRRRFVFVG</sequence>